<dbReference type="AlphaFoldDB" id="A0A1G7ZK79"/>
<dbReference type="Pfam" id="PF02517">
    <property type="entry name" value="Rce1-like"/>
    <property type="match status" value="1"/>
</dbReference>
<evidence type="ECO:0000256" key="1">
    <source>
        <dbReference type="SAM" id="MobiDB-lite"/>
    </source>
</evidence>
<feature type="transmembrane region" description="Helical" evidence="2">
    <location>
        <begin position="131"/>
        <end position="149"/>
    </location>
</feature>
<organism evidence="4 5">
    <name type="scientific">Rhodococcus triatomae</name>
    <dbReference type="NCBI Taxonomy" id="300028"/>
    <lineage>
        <taxon>Bacteria</taxon>
        <taxon>Bacillati</taxon>
        <taxon>Actinomycetota</taxon>
        <taxon>Actinomycetes</taxon>
        <taxon>Mycobacteriales</taxon>
        <taxon>Nocardiaceae</taxon>
        <taxon>Rhodococcus</taxon>
    </lineage>
</organism>
<keyword evidence="5" id="KW-1185">Reference proteome</keyword>
<feature type="transmembrane region" description="Helical" evidence="2">
    <location>
        <begin position="27"/>
        <end position="44"/>
    </location>
</feature>
<protein>
    <submittedName>
        <fullName evidence="4">CAAX protease self-immunity</fullName>
    </submittedName>
</protein>
<evidence type="ECO:0000256" key="2">
    <source>
        <dbReference type="SAM" id="Phobius"/>
    </source>
</evidence>
<keyword evidence="4" id="KW-0645">Protease</keyword>
<dbReference type="RefSeq" id="WP_072737873.1">
    <property type="nucleotide sequence ID" value="NZ_CP048813.1"/>
</dbReference>
<evidence type="ECO:0000313" key="5">
    <source>
        <dbReference type="Proteomes" id="UP000183263"/>
    </source>
</evidence>
<proteinExistence type="predicted"/>
<dbReference type="GO" id="GO:0080120">
    <property type="term" value="P:CAAX-box protein maturation"/>
    <property type="evidence" value="ECO:0007669"/>
    <property type="project" value="UniProtKB-ARBA"/>
</dbReference>
<dbReference type="OrthoDB" id="3693644at2"/>
<feature type="domain" description="CAAX prenyl protease 2/Lysostaphin resistance protein A-like" evidence="3">
    <location>
        <begin position="136"/>
        <end position="242"/>
    </location>
</feature>
<dbReference type="PANTHER" id="PTHR35797:SF1">
    <property type="entry name" value="PROTEASE"/>
    <property type="match status" value="1"/>
</dbReference>
<keyword evidence="4" id="KW-0378">Hydrolase</keyword>
<dbReference type="GO" id="GO:0006508">
    <property type="term" value="P:proteolysis"/>
    <property type="evidence" value="ECO:0007669"/>
    <property type="project" value="UniProtKB-KW"/>
</dbReference>
<dbReference type="PANTHER" id="PTHR35797">
    <property type="entry name" value="PROTEASE-RELATED"/>
    <property type="match status" value="1"/>
</dbReference>
<feature type="transmembrane region" description="Helical" evidence="2">
    <location>
        <begin position="97"/>
        <end position="119"/>
    </location>
</feature>
<evidence type="ECO:0000313" key="4">
    <source>
        <dbReference type="EMBL" id="SDH09059.1"/>
    </source>
</evidence>
<dbReference type="GO" id="GO:0004175">
    <property type="term" value="F:endopeptidase activity"/>
    <property type="evidence" value="ECO:0007669"/>
    <property type="project" value="UniProtKB-ARBA"/>
</dbReference>
<feature type="region of interest" description="Disordered" evidence="1">
    <location>
        <begin position="1"/>
        <end position="21"/>
    </location>
</feature>
<dbReference type="InterPro" id="IPR042150">
    <property type="entry name" value="MmRce1-like"/>
</dbReference>
<keyword evidence="2" id="KW-0812">Transmembrane</keyword>
<accession>A0A1G7ZK79</accession>
<reference evidence="4 5" key="1">
    <citation type="submission" date="2016-10" db="EMBL/GenBank/DDBJ databases">
        <authorList>
            <person name="de Groot N.N."/>
        </authorList>
    </citation>
    <scope>NUCLEOTIDE SEQUENCE [LARGE SCALE GENOMIC DNA]</scope>
    <source>
        <strain evidence="4 5">DSM 44892</strain>
    </source>
</reference>
<feature type="transmembrane region" description="Helical" evidence="2">
    <location>
        <begin position="263"/>
        <end position="283"/>
    </location>
</feature>
<feature type="transmembrane region" description="Helical" evidence="2">
    <location>
        <begin position="169"/>
        <end position="185"/>
    </location>
</feature>
<feature type="transmembrane region" description="Helical" evidence="2">
    <location>
        <begin position="56"/>
        <end position="77"/>
    </location>
</feature>
<evidence type="ECO:0000259" key="3">
    <source>
        <dbReference type="Pfam" id="PF02517"/>
    </source>
</evidence>
<dbReference type="InterPro" id="IPR003675">
    <property type="entry name" value="Rce1/LyrA-like_dom"/>
</dbReference>
<dbReference type="EMBL" id="FNDN01000001">
    <property type="protein sequence ID" value="SDH09059.1"/>
    <property type="molecule type" value="Genomic_DNA"/>
</dbReference>
<feature type="transmembrane region" description="Helical" evidence="2">
    <location>
        <begin position="233"/>
        <end position="251"/>
    </location>
</feature>
<gene>
    <name evidence="4" type="ORF">SAMN05444695_101136</name>
</gene>
<name>A0A1G7ZK79_9NOCA</name>
<keyword evidence="2" id="KW-1133">Transmembrane helix</keyword>
<feature type="transmembrane region" description="Helical" evidence="2">
    <location>
        <begin position="205"/>
        <end position="224"/>
    </location>
</feature>
<keyword evidence="2" id="KW-0472">Membrane</keyword>
<sequence>MTPTTGTPPTTPPRPGGSRSRRDTRGILWFLTLAFLGAWIPWALVGLSGHSMDDPVIQLATAAFVPALAAIVVRRWITREGFTDAGNRLRLRQSWPYYLLAVMLPMVVLVLAVVLAVATGAATVSVGAGEILFLLAAPLVIVVAAPIFWGEEFGWTAYLRDRLVPGRPVATTFATGVVWGIWHWPLPWVGYFGGGLSPTAALVSMVLWIPLSVLLEFLIGWLWMRSGSVWPPAMMHAGSNLVVAMGIGYVLTQSGVDDTEAGAMTLSTLLMCAAMLPVVLVIIGTHRMRTPRPPVPPVAVRDSGAPSTLGS</sequence>
<dbReference type="Proteomes" id="UP000183263">
    <property type="component" value="Unassembled WGS sequence"/>
</dbReference>